<gene>
    <name evidence="3" type="ORF">J0B03_03950</name>
</gene>
<reference evidence="3" key="1">
    <citation type="submission" date="2021-03" db="EMBL/GenBank/DDBJ databases">
        <title>Alkalibacter marinus sp. nov., isolated from tidal flat sediment.</title>
        <authorList>
            <person name="Namirimu T."/>
            <person name="Yang J.-A."/>
            <person name="Yang S.-H."/>
            <person name="Kim Y.-J."/>
            <person name="Kwon K.K."/>
        </authorList>
    </citation>
    <scope>NUCLEOTIDE SEQUENCE</scope>
    <source>
        <strain evidence="3">ES005</strain>
    </source>
</reference>
<evidence type="ECO:0000313" key="4">
    <source>
        <dbReference type="Proteomes" id="UP000663499"/>
    </source>
</evidence>
<keyword evidence="1" id="KW-0808">Transferase</keyword>
<dbReference type="EMBL" id="CP071444">
    <property type="protein sequence ID" value="QSX09224.1"/>
    <property type="molecule type" value="Genomic_DNA"/>
</dbReference>
<protein>
    <submittedName>
        <fullName evidence="3">PTS sorbitol IIB subunit</fullName>
    </submittedName>
</protein>
<dbReference type="SUPFAM" id="SSF52794">
    <property type="entry name" value="PTS system IIB component-like"/>
    <property type="match status" value="1"/>
</dbReference>
<dbReference type="AlphaFoldDB" id="A0A974XG38"/>
<dbReference type="Gene3D" id="3.40.50.2300">
    <property type="match status" value="1"/>
</dbReference>
<dbReference type="Pfam" id="PF02302">
    <property type="entry name" value="PTS_IIB"/>
    <property type="match status" value="1"/>
</dbReference>
<evidence type="ECO:0000256" key="1">
    <source>
        <dbReference type="ARBA" id="ARBA00022679"/>
    </source>
</evidence>
<sequence length="100" mass="10876">MKKSISIVVACGGGIFTTTVVTEKIKDILRKEKISHKITPNKITEIPNITGADLIVVTGKTKQENKLGIPVMIGLPLFTGVGAKEFTEELLIKIREIMEG</sequence>
<name>A0A974XG38_9FIRM</name>
<evidence type="ECO:0000313" key="3">
    <source>
        <dbReference type="EMBL" id="QSX09224.1"/>
    </source>
</evidence>
<dbReference type="InterPro" id="IPR036095">
    <property type="entry name" value="PTS_EIIB-like_sf"/>
</dbReference>
<dbReference type="GO" id="GO:0009401">
    <property type="term" value="P:phosphoenolpyruvate-dependent sugar phosphotransferase system"/>
    <property type="evidence" value="ECO:0007669"/>
    <property type="project" value="InterPro"/>
</dbReference>
<feature type="domain" description="Phosphotransferase system EIIB component type 2/3" evidence="2">
    <location>
        <begin position="7"/>
        <end position="70"/>
    </location>
</feature>
<keyword evidence="4" id="KW-1185">Reference proteome</keyword>
<accession>A0A974XG38</accession>
<evidence type="ECO:0000259" key="2">
    <source>
        <dbReference type="Pfam" id="PF02302"/>
    </source>
</evidence>
<dbReference type="InterPro" id="IPR003501">
    <property type="entry name" value="PTS_EIIB_2/3"/>
</dbReference>
<organism evidence="3 4">
    <name type="scientific">Alkalibacter rhizosphaerae</name>
    <dbReference type="NCBI Taxonomy" id="2815577"/>
    <lineage>
        <taxon>Bacteria</taxon>
        <taxon>Bacillati</taxon>
        <taxon>Bacillota</taxon>
        <taxon>Clostridia</taxon>
        <taxon>Eubacteriales</taxon>
        <taxon>Eubacteriaceae</taxon>
        <taxon>Alkalibacter</taxon>
    </lineage>
</organism>
<dbReference type="KEGG" id="alka:J0B03_03950"/>
<dbReference type="GO" id="GO:0008982">
    <property type="term" value="F:protein-N(PI)-phosphohistidine-sugar phosphotransferase activity"/>
    <property type="evidence" value="ECO:0007669"/>
    <property type="project" value="InterPro"/>
</dbReference>
<dbReference type="Proteomes" id="UP000663499">
    <property type="component" value="Chromosome"/>
</dbReference>
<proteinExistence type="predicted"/>